<comment type="caution">
    <text evidence="1">The sequence shown here is derived from an EMBL/GenBank/DDBJ whole genome shotgun (WGS) entry which is preliminary data.</text>
</comment>
<evidence type="ECO:0000313" key="1">
    <source>
        <dbReference type="EMBL" id="EEH15308.1"/>
    </source>
</evidence>
<dbReference type="EMBL" id="ACJD01000001">
    <property type="protein sequence ID" value="EEH15308.1"/>
    <property type="molecule type" value="Genomic_DNA"/>
</dbReference>
<keyword evidence="1" id="KW-0418">Kinase</keyword>
<dbReference type="InterPro" id="IPR027417">
    <property type="entry name" value="P-loop_NTPase"/>
</dbReference>
<dbReference type="Gene3D" id="3.40.50.300">
    <property type="entry name" value="P-loop containing nucleotide triphosphate hydrolases"/>
    <property type="match status" value="1"/>
</dbReference>
<evidence type="ECO:0000313" key="2">
    <source>
        <dbReference type="Proteomes" id="UP000003678"/>
    </source>
</evidence>
<name>C0G3J3_9HYPH</name>
<dbReference type="NCBIfam" id="NF006744">
    <property type="entry name" value="PRK09270.1-3"/>
    <property type="match status" value="1"/>
</dbReference>
<accession>C0G3J3</accession>
<proteinExistence type="predicted"/>
<gene>
    <name evidence="1" type="ORF">BCETI_1000227</name>
</gene>
<dbReference type="NCBIfam" id="NF006746">
    <property type="entry name" value="PRK09270.1-5"/>
    <property type="match status" value="1"/>
</dbReference>
<protein>
    <submittedName>
        <fullName evidence="1">Fructose transport system kinase</fullName>
    </submittedName>
</protein>
<dbReference type="GO" id="GO:0016301">
    <property type="term" value="F:kinase activity"/>
    <property type="evidence" value="ECO:0007669"/>
    <property type="project" value="UniProtKB-KW"/>
</dbReference>
<dbReference type="PANTHER" id="PTHR10285">
    <property type="entry name" value="URIDINE KINASE"/>
    <property type="match status" value="1"/>
</dbReference>
<dbReference type="Proteomes" id="UP000003678">
    <property type="component" value="Unassembled WGS sequence"/>
</dbReference>
<keyword evidence="1" id="KW-0808">Transferase</keyword>
<organism evidence="1 2">
    <name type="scientific">Brucella ceti str. Cudo</name>
    <dbReference type="NCBI Taxonomy" id="595497"/>
    <lineage>
        <taxon>Bacteria</taxon>
        <taxon>Pseudomonadati</taxon>
        <taxon>Pseudomonadota</taxon>
        <taxon>Alphaproteobacteria</taxon>
        <taxon>Hyphomicrobiales</taxon>
        <taxon>Brucellaceae</taxon>
        <taxon>Brucella/Ochrobactrum group</taxon>
        <taxon>Brucella</taxon>
    </lineage>
</organism>
<reference evidence="1 2" key="1">
    <citation type="submission" date="2009-03" db="EMBL/GenBank/DDBJ databases">
        <authorList>
            <person name="Setubal J.C."/>
            <person name="Boyle S."/>
            <person name="Crasta O.R."/>
            <person name="Gillespie J.J."/>
            <person name="Kenyon R.W."/>
            <person name="Lu J."/>
            <person name="Mane S."/>
            <person name="Nagrani S."/>
            <person name="Shallom J.M."/>
            <person name="Shallom S."/>
            <person name="Shukla M."/>
            <person name="Snyder E.E."/>
            <person name="Sobral B.W."/>
            <person name="Wattam A.R."/>
            <person name="Will R."/>
            <person name="Williams K."/>
            <person name="Yoo H."/>
            <person name="Bruce D.H."/>
            <person name="Detter C."/>
            <person name="Munk C."/>
            <person name="Brettin T.S."/>
            <person name="Ficht T."/>
        </authorList>
    </citation>
    <scope>NUCLEOTIDE SEQUENCE [LARGE SCALE GENOMIC DNA]</scope>
    <source>
        <strain evidence="1 2">Cudo</strain>
    </source>
</reference>
<sequence>MSKPDCGAVETLSNGRAVMPLIKGQDESRKPDMTPFDMRPIEREALPSEILARLAKTEGRLIVAIAGPPGAGKSTLSDYLLHAINKGGNAPSIIVPMDGFHIDDVILEQRGLLDRKGSPPTFDCAGFSSLLQRLKGAEEEIFIPVFDRSLEFSRAAASVVGPEHRILLVEGNYLLLDREPWSRLAPFFDMTVYLDVPFAVLERRLTDRWLGFGFDAETARNRALSNDIPNAELVAAQSRKAGFVVTFDAR</sequence>
<dbReference type="AlphaFoldDB" id="C0G3J3"/>
<dbReference type="SUPFAM" id="SSF52540">
    <property type="entry name" value="P-loop containing nucleoside triphosphate hydrolases"/>
    <property type="match status" value="1"/>
</dbReference>